<reference evidence="5 6" key="1">
    <citation type="submission" date="2024-01" db="EMBL/GenBank/DDBJ databases">
        <title>Complete genome of Cladobotryum mycophilum ATHUM6906.</title>
        <authorList>
            <person name="Christinaki A.C."/>
            <person name="Myridakis A.I."/>
            <person name="Kouvelis V.N."/>
        </authorList>
    </citation>
    <scope>NUCLEOTIDE SEQUENCE [LARGE SCALE GENOMIC DNA]</scope>
    <source>
        <strain evidence="5 6">ATHUM6906</strain>
    </source>
</reference>
<keyword evidence="2" id="KW-0472">Membrane</keyword>
<protein>
    <recommendedName>
        <fullName evidence="4">DUF7137 domain-containing protein</fullName>
    </recommendedName>
</protein>
<evidence type="ECO:0000313" key="5">
    <source>
        <dbReference type="EMBL" id="KAK5988778.1"/>
    </source>
</evidence>
<dbReference type="Pfam" id="PF23585">
    <property type="entry name" value="DUF7137"/>
    <property type="match status" value="1"/>
</dbReference>
<name>A0ABR0S9D7_9HYPO</name>
<feature type="compositionally biased region" description="Low complexity" evidence="1">
    <location>
        <begin position="45"/>
        <end position="75"/>
    </location>
</feature>
<evidence type="ECO:0000256" key="3">
    <source>
        <dbReference type="SAM" id="SignalP"/>
    </source>
</evidence>
<keyword evidence="3" id="KW-0732">Signal</keyword>
<keyword evidence="2" id="KW-1133">Transmembrane helix</keyword>
<dbReference type="Proteomes" id="UP001338125">
    <property type="component" value="Unassembled WGS sequence"/>
</dbReference>
<proteinExistence type="predicted"/>
<feature type="transmembrane region" description="Helical" evidence="2">
    <location>
        <begin position="285"/>
        <end position="306"/>
    </location>
</feature>
<feature type="region of interest" description="Disordered" evidence="1">
    <location>
        <begin position="45"/>
        <end position="142"/>
    </location>
</feature>
<evidence type="ECO:0000313" key="6">
    <source>
        <dbReference type="Proteomes" id="UP001338125"/>
    </source>
</evidence>
<accession>A0ABR0S9D7</accession>
<sequence>MRPATSLLQLALCLSSVTPMVSAWPSFLPDIDSLVVRADKEAAAPAAGATDASAPATASTPPASQTSSPSQPPKSVNLNTAQPKKTGTGTDDSKETGTGTGTESGKHTATGTATDDGDDDSDPEETHTTFNPVDPAAGVQMNTPATNLPIGTALFKIGDYVTFGWNYTSMQGTPTAIDVLVTCSTSSSLWTLTQNMTFQTSAAYVWDTEKQMGDTESPLLTALYTLIIKDSDASISQRPEPGYLGAFTGFTFGLYAKQSYVPYPDWHCLDCNSAPGKLDSSAARLAVTMCVLTVFSFTWFVAGLGLN</sequence>
<dbReference type="InterPro" id="IPR055561">
    <property type="entry name" value="DUF7137"/>
</dbReference>
<dbReference type="EMBL" id="JAVFKD010000015">
    <property type="protein sequence ID" value="KAK5988778.1"/>
    <property type="molecule type" value="Genomic_DNA"/>
</dbReference>
<gene>
    <name evidence="5" type="ORF">PT974_10267</name>
</gene>
<comment type="caution">
    <text evidence="5">The sequence shown here is derived from an EMBL/GenBank/DDBJ whole genome shotgun (WGS) entry which is preliminary data.</text>
</comment>
<keyword evidence="2" id="KW-0812">Transmembrane</keyword>
<feature type="chain" id="PRO_5046854531" description="DUF7137 domain-containing protein" evidence="3">
    <location>
        <begin position="24"/>
        <end position="307"/>
    </location>
</feature>
<keyword evidence="6" id="KW-1185">Reference proteome</keyword>
<feature type="signal peptide" evidence="3">
    <location>
        <begin position="1"/>
        <end position="23"/>
    </location>
</feature>
<evidence type="ECO:0000256" key="2">
    <source>
        <dbReference type="SAM" id="Phobius"/>
    </source>
</evidence>
<dbReference type="PANTHER" id="PTHR42028:SF1">
    <property type="entry name" value="YALI0E30657P"/>
    <property type="match status" value="1"/>
</dbReference>
<organism evidence="5 6">
    <name type="scientific">Cladobotryum mycophilum</name>
    <dbReference type="NCBI Taxonomy" id="491253"/>
    <lineage>
        <taxon>Eukaryota</taxon>
        <taxon>Fungi</taxon>
        <taxon>Dikarya</taxon>
        <taxon>Ascomycota</taxon>
        <taxon>Pezizomycotina</taxon>
        <taxon>Sordariomycetes</taxon>
        <taxon>Hypocreomycetidae</taxon>
        <taxon>Hypocreales</taxon>
        <taxon>Hypocreaceae</taxon>
        <taxon>Cladobotryum</taxon>
    </lineage>
</organism>
<evidence type="ECO:0000259" key="4">
    <source>
        <dbReference type="Pfam" id="PF23585"/>
    </source>
</evidence>
<dbReference type="PANTHER" id="PTHR42028">
    <property type="entry name" value="CHROMOSOME 1, WHOLE GENOME SHOTGUN SEQUENCE"/>
    <property type="match status" value="1"/>
</dbReference>
<feature type="domain" description="DUF7137" evidence="4">
    <location>
        <begin position="134"/>
        <end position="269"/>
    </location>
</feature>
<evidence type="ECO:0000256" key="1">
    <source>
        <dbReference type="SAM" id="MobiDB-lite"/>
    </source>
</evidence>